<dbReference type="InterPro" id="IPR027417">
    <property type="entry name" value="P-loop_NTPase"/>
</dbReference>
<dbReference type="SUPFAM" id="SSF52540">
    <property type="entry name" value="P-loop containing nucleoside triphosphate hydrolases"/>
    <property type="match status" value="1"/>
</dbReference>
<feature type="coiled-coil region" evidence="1">
    <location>
        <begin position="301"/>
        <end position="352"/>
    </location>
</feature>
<dbReference type="GeneID" id="39981212"/>
<reference evidence="2 3" key="1">
    <citation type="submission" date="2017-03" db="EMBL/GenBank/DDBJ databases">
        <title>An alternative strategy for trypanosome survival in the mammalian bloodstream revealed through genome and transcriptome analysis of the ubiquitous bovine parasite Trypanosoma (Megatrypanum) theileri.</title>
        <authorList>
            <person name="Kelly S."/>
            <person name="Ivens A."/>
            <person name="Mott A."/>
            <person name="O'Neill E."/>
            <person name="Emms D."/>
            <person name="Macleod O."/>
            <person name="Voorheis P."/>
            <person name="Matthews J."/>
            <person name="Matthews K."/>
            <person name="Carrington M."/>
        </authorList>
    </citation>
    <scope>NUCLEOTIDE SEQUENCE [LARGE SCALE GENOMIC DNA]</scope>
    <source>
        <strain evidence="2">Edinburgh</strain>
    </source>
</reference>
<comment type="caution">
    <text evidence="2">The sequence shown here is derived from an EMBL/GenBank/DDBJ whole genome shotgun (WGS) entry which is preliminary data.</text>
</comment>
<name>A0A1X0P7E0_9TRYP</name>
<accession>A0A1X0P7E0</accession>
<evidence type="ECO:0000313" key="2">
    <source>
        <dbReference type="EMBL" id="ORC92788.1"/>
    </source>
</evidence>
<dbReference type="RefSeq" id="XP_028886854.1">
    <property type="nucleotide sequence ID" value="XM_029021432.1"/>
</dbReference>
<dbReference type="Proteomes" id="UP000192257">
    <property type="component" value="Unassembled WGS sequence"/>
</dbReference>
<dbReference type="Gene3D" id="1.10.287.1490">
    <property type="match status" value="1"/>
</dbReference>
<evidence type="ECO:0000256" key="1">
    <source>
        <dbReference type="SAM" id="Coils"/>
    </source>
</evidence>
<keyword evidence="3" id="KW-1185">Reference proteome</keyword>
<dbReference type="EMBL" id="NBCO01000002">
    <property type="protein sequence ID" value="ORC92788.1"/>
    <property type="molecule type" value="Genomic_DNA"/>
</dbReference>
<dbReference type="VEuPathDB" id="TriTrypDB:TM35_000021140"/>
<dbReference type="AlphaFoldDB" id="A0A1X0P7E0"/>
<dbReference type="OrthoDB" id="245215at2759"/>
<keyword evidence="1" id="KW-0175">Coiled coil</keyword>
<sequence length="600" mass="69739">MSTCERHIKCAVAGDSLASPEILVHCMRSEWKRQDVMISSESPFSFSLKSSRNLNESMMVHFSFQILTSPPQTLVTGSDILILVFSPAHPLSFLHLWEVWWPLFSHLRQLPYLIVANNMELLVTPQVQQYMHKYNIHPILFEEVLQALNAAMVSHNNFYPISRINMKDLLLQDSSSVSNTSLSYLCDALLCTSCSQSVHVEVPLQSRWEMALEEGVAHQLMIQLLDEWIVVTSPLLHHVFYANRRTKEVTTIKPVELSNTTMGTPRKEKIHSKALVPQANCQKHLLGDRLAKNSTPPKEYLKNLEEVVGALRKKRSELKNIEDHVQYLRKGVIELKQQILVLQSRIDNSKNDIVSIVSNQEALKKEFHSLQEQCDQIGTINELTLSTLSEETDELRKRYLNVWHDNRKTREKIARLHEKVHDAQEKVKIQQYQLQNQVESKLSLLRSRFVTHYTEIDELEQKSLLLYRWQALRGRRTVFPQDTSEKYKTRPTYISQEWFSFLRGLSQALISTVEPLLSASEKLRIFYETHLVYQRSFLRTVTTLQEGLHRTEMLQRRRIAVEQTLEFASCILDDFLLPVQRHGRCLGQRVATRLQLLPLE</sequence>
<proteinExistence type="predicted"/>
<organism evidence="2 3">
    <name type="scientific">Trypanosoma theileri</name>
    <dbReference type="NCBI Taxonomy" id="67003"/>
    <lineage>
        <taxon>Eukaryota</taxon>
        <taxon>Discoba</taxon>
        <taxon>Euglenozoa</taxon>
        <taxon>Kinetoplastea</taxon>
        <taxon>Metakinetoplastina</taxon>
        <taxon>Trypanosomatida</taxon>
        <taxon>Trypanosomatidae</taxon>
        <taxon>Trypanosoma</taxon>
    </lineage>
</organism>
<evidence type="ECO:0000313" key="3">
    <source>
        <dbReference type="Proteomes" id="UP000192257"/>
    </source>
</evidence>
<gene>
    <name evidence="2" type="ORF">TM35_000021140</name>
</gene>
<protein>
    <submittedName>
        <fullName evidence="2">Uncharacterized protein</fullName>
    </submittedName>
</protein>